<dbReference type="InterPro" id="IPR041469">
    <property type="entry name" value="Subtilisin-like_FN3"/>
</dbReference>
<dbReference type="AlphaFoldDB" id="A0A8J3QIT8"/>
<feature type="domain" description="Peptidase S8/S53" evidence="8">
    <location>
        <begin position="174"/>
        <end position="627"/>
    </location>
</feature>
<feature type="active site" description="Charge relay system" evidence="5 6">
    <location>
        <position position="254"/>
    </location>
</feature>
<comment type="caution">
    <text evidence="12">The sequence shown here is derived from an EMBL/GenBank/DDBJ whole genome shotgun (WGS) entry which is preliminary data.</text>
</comment>
<dbReference type="Pfam" id="PF00082">
    <property type="entry name" value="Peptidase_S8"/>
    <property type="match status" value="1"/>
</dbReference>
<dbReference type="InterPro" id="IPR006311">
    <property type="entry name" value="TAT_signal"/>
</dbReference>
<feature type="active site" description="Charge relay system" evidence="5 6">
    <location>
        <position position="589"/>
    </location>
</feature>
<dbReference type="InterPro" id="IPR036852">
    <property type="entry name" value="Peptidase_S8/S53_dom_sf"/>
</dbReference>
<dbReference type="Proteomes" id="UP000612899">
    <property type="component" value="Unassembled WGS sequence"/>
</dbReference>
<keyword evidence="7" id="KW-0732">Signal</keyword>
<dbReference type="GO" id="GO:0006508">
    <property type="term" value="P:proteolysis"/>
    <property type="evidence" value="ECO:0007669"/>
    <property type="project" value="UniProtKB-KW"/>
</dbReference>
<evidence type="ECO:0000259" key="10">
    <source>
        <dbReference type="Pfam" id="PF05922"/>
    </source>
</evidence>
<dbReference type="PANTHER" id="PTHR10795">
    <property type="entry name" value="PROPROTEIN CONVERTASE SUBTILISIN/KEXIN"/>
    <property type="match status" value="1"/>
</dbReference>
<dbReference type="GO" id="GO:0004252">
    <property type="term" value="F:serine-type endopeptidase activity"/>
    <property type="evidence" value="ECO:0007669"/>
    <property type="project" value="UniProtKB-UniRule"/>
</dbReference>
<protein>
    <submittedName>
        <fullName evidence="12">Peptidase S8</fullName>
    </submittedName>
</protein>
<dbReference type="InterPro" id="IPR023828">
    <property type="entry name" value="Peptidase_S8_Ser-AS"/>
</dbReference>
<evidence type="ECO:0000313" key="12">
    <source>
        <dbReference type="EMBL" id="GIH11431.1"/>
    </source>
</evidence>
<dbReference type="Pfam" id="PF17766">
    <property type="entry name" value="fn3_6"/>
    <property type="match status" value="1"/>
</dbReference>
<evidence type="ECO:0000256" key="7">
    <source>
        <dbReference type="SAM" id="SignalP"/>
    </source>
</evidence>
<evidence type="ECO:0000259" key="8">
    <source>
        <dbReference type="Pfam" id="PF00082"/>
    </source>
</evidence>
<dbReference type="PRINTS" id="PR00723">
    <property type="entry name" value="SUBTILISIN"/>
</dbReference>
<reference evidence="12" key="1">
    <citation type="submission" date="2021-01" db="EMBL/GenBank/DDBJ databases">
        <title>Whole genome shotgun sequence of Rhizocola hellebori NBRC 109834.</title>
        <authorList>
            <person name="Komaki H."/>
            <person name="Tamura T."/>
        </authorList>
    </citation>
    <scope>NUCLEOTIDE SEQUENCE</scope>
    <source>
        <strain evidence="12">NBRC 109834</strain>
    </source>
</reference>
<dbReference type="Gene3D" id="2.60.40.2310">
    <property type="match status" value="1"/>
</dbReference>
<dbReference type="InterPro" id="IPR015500">
    <property type="entry name" value="Peptidase_S8_subtilisin-rel"/>
</dbReference>
<name>A0A8J3QIT8_9ACTN</name>
<evidence type="ECO:0000256" key="5">
    <source>
        <dbReference type="PIRSR" id="PIRSR615500-1"/>
    </source>
</evidence>
<feature type="active site" description="Charge relay system" evidence="5 6">
    <location>
        <position position="183"/>
    </location>
</feature>
<dbReference type="Gene3D" id="3.40.50.200">
    <property type="entry name" value="Peptidase S8/S53 domain"/>
    <property type="match status" value="1"/>
</dbReference>
<gene>
    <name evidence="12" type="ORF">Rhe02_94980</name>
</gene>
<keyword evidence="3 6" id="KW-0378">Hydrolase</keyword>
<organism evidence="12 13">
    <name type="scientific">Rhizocola hellebori</name>
    <dbReference type="NCBI Taxonomy" id="1392758"/>
    <lineage>
        <taxon>Bacteria</taxon>
        <taxon>Bacillati</taxon>
        <taxon>Actinomycetota</taxon>
        <taxon>Actinomycetes</taxon>
        <taxon>Micromonosporales</taxon>
        <taxon>Micromonosporaceae</taxon>
        <taxon>Rhizocola</taxon>
    </lineage>
</organism>
<evidence type="ECO:0000313" key="13">
    <source>
        <dbReference type="Proteomes" id="UP000612899"/>
    </source>
</evidence>
<dbReference type="InterPro" id="IPR000209">
    <property type="entry name" value="Peptidase_S8/S53_dom"/>
</dbReference>
<evidence type="ECO:0000259" key="11">
    <source>
        <dbReference type="Pfam" id="PF17766"/>
    </source>
</evidence>
<dbReference type="Gene3D" id="3.50.30.30">
    <property type="match status" value="1"/>
</dbReference>
<evidence type="ECO:0000256" key="6">
    <source>
        <dbReference type="PROSITE-ProRule" id="PRU01240"/>
    </source>
</evidence>
<dbReference type="CDD" id="cd02120">
    <property type="entry name" value="PA_subtilisin_like"/>
    <property type="match status" value="1"/>
</dbReference>
<dbReference type="PROSITE" id="PS51892">
    <property type="entry name" value="SUBTILASE"/>
    <property type="match status" value="1"/>
</dbReference>
<feature type="domain" description="PA" evidence="9">
    <location>
        <begin position="441"/>
        <end position="510"/>
    </location>
</feature>
<keyword evidence="13" id="KW-1185">Reference proteome</keyword>
<dbReference type="RefSeq" id="WP_275412701.1">
    <property type="nucleotide sequence ID" value="NZ_BONY01000133.1"/>
</dbReference>
<evidence type="ECO:0000256" key="4">
    <source>
        <dbReference type="ARBA" id="ARBA00022825"/>
    </source>
</evidence>
<feature type="chain" id="PRO_5035165372" evidence="7">
    <location>
        <begin position="35"/>
        <end position="1004"/>
    </location>
</feature>
<keyword evidence="2 6" id="KW-0645">Protease</keyword>
<comment type="similarity">
    <text evidence="1 6">Belongs to the peptidase S8 family.</text>
</comment>
<proteinExistence type="inferred from homology"/>
<dbReference type="Pfam" id="PF05922">
    <property type="entry name" value="Inhibitor_I9"/>
    <property type="match status" value="1"/>
</dbReference>
<dbReference type="Gene3D" id="3.30.70.80">
    <property type="entry name" value="Peptidase S8 propeptide/proteinase inhibitor I9"/>
    <property type="match status" value="1"/>
</dbReference>
<feature type="signal peptide" evidence="7">
    <location>
        <begin position="1"/>
        <end position="34"/>
    </location>
</feature>
<dbReference type="InterPro" id="IPR037045">
    <property type="entry name" value="S8pro/Inhibitor_I9_sf"/>
</dbReference>
<dbReference type="InterPro" id="IPR010259">
    <property type="entry name" value="S8pro/Inhibitor_I9"/>
</dbReference>
<dbReference type="InterPro" id="IPR045051">
    <property type="entry name" value="SBT"/>
</dbReference>
<dbReference type="EMBL" id="BONY01000133">
    <property type="protein sequence ID" value="GIH11431.1"/>
    <property type="molecule type" value="Genomic_DNA"/>
</dbReference>
<sequence length="1004" mass="101820">MKLRRSVRRRLTAGALATATIAALAASAQGGAIAAPSGETALYLVQTASEPAAQYEGTVSGFARTKPNEGSRLDARSAAVRNWVSKLRGEHETTLSNARVGAGRKVYDFGLTFNGYAVRLDATEAARLKGTKGVLSVWKDEIVHGDTTTTPDFLGLTGRNGVWNEEFRGNERAGEGVIIGIIDSGIWPESQSFAPLAKPKDQAIIDAKWSGTCDVGVEEPIACNNKLIGARYYRAGLPSIAAFEFDSPRGFSGHGTHTASTAAGNFGVPASVNGFDLGKASGMAPAARIAVYKGLWATADGNGVPTGQSSGSSIDLAAAIEQAVADGVDVINFSISGSRTAINRPTDIQFFNAAAAGVFVAASAGNDGDVPNTGGPSSVNHNMPWVTTVAAGTHDRGNLKTVTLGNGASYKGVGVVPPGVASTGLVDSASIPAAGATSAQSTLCLPNSIDAAAAAGKIVICTRGQNDRVQKSLVVKDAGGVGMILANTTTAQSVNGDWHTVPTVHLGPADSTLVKAYAATAGATAAISVTDTNPVVAPAMAGFSSYGPALAGGGDLLKPDITAPGVDVLAAVAPPGHAGKSFDSLSGTSMAAPHIAGIAALLKSKNPDWSPMWIKSAMMTTATTKDSAGNPIQHPLGTATPLNFGAGQIVPGSAFDPGLVYDSTPTDWIRYGCAIGQFQAVTNCSGFLGLDPSDLNYPSISVGDLAGKQTVTRTVTNIGKHVGIYHAKVTAPAGFTATVSPEWMIIPKGRSATYKVTLTRTSGAFGQFSFGSITLDEFLTGRHLVTSPIAARPVPLAALAEGLGTGTSGTSALSPTPGYTGTITATVSGLAASTVSDLAFTETNTNFATGAPAESASVKKVTVTVPAGSALARFATYDDQAPAGTDSDMFVYTAGTNQLRALSAGGTNEEIVTLTAAGTYDIYIVMFAHSTPTPPSLKLHAFVVPGAAAGNLTATPASQAVTTGTPAAITLNWSGLTAGSRYLGVVTYGDGTSTLGRTIFGVNG</sequence>
<dbReference type="PROSITE" id="PS00138">
    <property type="entry name" value="SUBTILASE_SER"/>
    <property type="match status" value="1"/>
</dbReference>
<evidence type="ECO:0000256" key="1">
    <source>
        <dbReference type="ARBA" id="ARBA00011073"/>
    </source>
</evidence>
<evidence type="ECO:0000256" key="2">
    <source>
        <dbReference type="ARBA" id="ARBA00022670"/>
    </source>
</evidence>
<dbReference type="InterPro" id="IPR034197">
    <property type="entry name" value="Peptidases_S8_3"/>
</dbReference>
<dbReference type="Pfam" id="PF02225">
    <property type="entry name" value="PA"/>
    <property type="match status" value="1"/>
</dbReference>
<feature type="domain" description="Inhibitor I9" evidence="10">
    <location>
        <begin position="74"/>
        <end position="144"/>
    </location>
</feature>
<keyword evidence="4 6" id="KW-0720">Serine protease</keyword>
<dbReference type="SUPFAM" id="SSF52743">
    <property type="entry name" value="Subtilisin-like"/>
    <property type="match status" value="1"/>
</dbReference>
<feature type="domain" description="Subtilisin-like protease fibronectin type-III" evidence="11">
    <location>
        <begin position="694"/>
        <end position="790"/>
    </location>
</feature>
<dbReference type="CDD" id="cd04852">
    <property type="entry name" value="Peptidases_S8_3"/>
    <property type="match status" value="1"/>
</dbReference>
<accession>A0A8J3QIT8</accession>
<evidence type="ECO:0000259" key="9">
    <source>
        <dbReference type="Pfam" id="PF02225"/>
    </source>
</evidence>
<dbReference type="InterPro" id="IPR003137">
    <property type="entry name" value="PA_domain"/>
</dbReference>
<dbReference type="PROSITE" id="PS51318">
    <property type="entry name" value="TAT"/>
    <property type="match status" value="1"/>
</dbReference>
<evidence type="ECO:0000256" key="3">
    <source>
        <dbReference type="ARBA" id="ARBA00022801"/>
    </source>
</evidence>